<dbReference type="PANTHER" id="PTHR21262:SF31">
    <property type="entry name" value="GTP PYROPHOSPHOKINASE"/>
    <property type="match status" value="1"/>
</dbReference>
<dbReference type="GO" id="GO:0015969">
    <property type="term" value="P:guanosine tetraphosphate metabolic process"/>
    <property type="evidence" value="ECO:0007669"/>
    <property type="project" value="InterPro"/>
</dbReference>
<dbReference type="AlphaFoldDB" id="A0AAQ3KXU5"/>
<proteinExistence type="predicted"/>
<dbReference type="CDD" id="cd05399">
    <property type="entry name" value="NT_Rel-Spo_like"/>
    <property type="match status" value="1"/>
</dbReference>
<feature type="chain" id="PRO_5043036634" evidence="1">
    <location>
        <begin position="32"/>
        <end position="163"/>
    </location>
</feature>
<organism evidence="3 4">
    <name type="scientific">Canna indica</name>
    <name type="common">Indian-shot</name>
    <dbReference type="NCBI Taxonomy" id="4628"/>
    <lineage>
        <taxon>Eukaryota</taxon>
        <taxon>Viridiplantae</taxon>
        <taxon>Streptophyta</taxon>
        <taxon>Embryophyta</taxon>
        <taxon>Tracheophyta</taxon>
        <taxon>Spermatophyta</taxon>
        <taxon>Magnoliopsida</taxon>
        <taxon>Liliopsida</taxon>
        <taxon>Zingiberales</taxon>
        <taxon>Cannaceae</taxon>
        <taxon>Canna</taxon>
    </lineage>
</organism>
<feature type="domain" description="RelA/SpoT" evidence="2">
    <location>
        <begin position="2"/>
        <end position="79"/>
    </location>
</feature>
<evidence type="ECO:0000259" key="2">
    <source>
        <dbReference type="SMART" id="SM00954"/>
    </source>
</evidence>
<dbReference type="SUPFAM" id="SSF81301">
    <property type="entry name" value="Nucleotidyltransferase"/>
    <property type="match status" value="1"/>
</dbReference>
<name>A0AAQ3KXU5_9LILI</name>
<dbReference type="Gene3D" id="3.30.460.10">
    <property type="entry name" value="Beta Polymerase, domain 2"/>
    <property type="match status" value="1"/>
</dbReference>
<dbReference type="InterPro" id="IPR043519">
    <property type="entry name" value="NT_sf"/>
</dbReference>
<feature type="signal peptide" evidence="1">
    <location>
        <begin position="1"/>
        <end position="31"/>
    </location>
</feature>
<evidence type="ECO:0000313" key="3">
    <source>
        <dbReference type="EMBL" id="WOL16719.1"/>
    </source>
</evidence>
<dbReference type="Proteomes" id="UP001327560">
    <property type="component" value="Chromosome 8"/>
</dbReference>
<reference evidence="3 4" key="1">
    <citation type="submission" date="2023-10" db="EMBL/GenBank/DDBJ databases">
        <title>Chromosome-scale genome assembly provides insights into flower coloration mechanisms of Canna indica.</title>
        <authorList>
            <person name="Li C."/>
        </authorList>
    </citation>
    <scope>NUCLEOTIDE SEQUENCE [LARGE SCALE GENOMIC DNA]</scope>
    <source>
        <tissue evidence="3">Flower</tissue>
    </source>
</reference>
<dbReference type="InterPro" id="IPR007685">
    <property type="entry name" value="RelA_SpoT"/>
</dbReference>
<gene>
    <name evidence="3" type="ORF">Cni_G25507</name>
</gene>
<keyword evidence="1" id="KW-0732">Signal</keyword>
<dbReference type="PANTHER" id="PTHR21262">
    <property type="entry name" value="GUANOSINE-3',5'-BIS DIPHOSPHATE 3'-PYROPHOSPHOHYDROLASE"/>
    <property type="match status" value="1"/>
</dbReference>
<dbReference type="Pfam" id="PF04607">
    <property type="entry name" value="RelA_SpoT"/>
    <property type="match status" value="1"/>
</dbReference>
<keyword evidence="4" id="KW-1185">Reference proteome</keyword>
<dbReference type="SMART" id="SM00954">
    <property type="entry name" value="RelA_SpoT"/>
    <property type="match status" value="1"/>
</dbReference>
<accession>A0AAQ3KXU5</accession>
<evidence type="ECO:0000256" key="1">
    <source>
        <dbReference type="SAM" id="SignalP"/>
    </source>
</evidence>
<dbReference type="EMBL" id="CP136897">
    <property type="protein sequence ID" value="WOL16719.1"/>
    <property type="molecule type" value="Genomic_DNA"/>
</dbReference>
<dbReference type="GO" id="GO:0009507">
    <property type="term" value="C:chloroplast"/>
    <property type="evidence" value="ECO:0007669"/>
    <property type="project" value="TreeGrafter"/>
</dbReference>
<protein>
    <submittedName>
        <fullName evidence="3">GTP diphosphokinase RSH3</fullName>
    </submittedName>
</protein>
<sequence length="163" mass="19110">MHLYLRILSCYTLHSHDTLLWLLWLWTPIDGEFVDYIVNPKPSGYQSLHTAVQGLDNSPLEVQMRTQRAKIRWLCDGDRNTRYFHLCASNKRRHNLISSLSVSGSTLSDWGAMAVAFRDFYVDLLGRNVYPLLQPRWTALFQPAHDELHTLESRRTFLYDRSL</sequence>
<evidence type="ECO:0000313" key="4">
    <source>
        <dbReference type="Proteomes" id="UP001327560"/>
    </source>
</evidence>